<evidence type="ECO:0000313" key="1">
    <source>
        <dbReference type="EMBL" id="KFM14599.1"/>
    </source>
</evidence>
<sequence>ISTHLDETAIEQIVQCYADKGYDAKYIREYLKSRNIADYIPYRNYKTRCNETNNQNNYNKTRYVVERFFAWLKCG</sequence>
<feature type="non-terminal residue" evidence="1">
    <location>
        <position position="75"/>
    </location>
</feature>
<feature type="non-terminal residue" evidence="1">
    <location>
        <position position="1"/>
    </location>
</feature>
<dbReference type="AlphaFoldDB" id="A0A087RM95"/>
<accession>A0A087RM95</accession>
<proteinExistence type="predicted"/>
<comment type="caution">
    <text evidence="1">The sequence shown here is derived from an EMBL/GenBank/DDBJ whole genome shotgun (WGS) entry which is preliminary data.</text>
</comment>
<organism evidence="1 2">
    <name type="scientific">Marine Group I thaumarchaeote SCGC AAA799-P11</name>
    <dbReference type="NCBI Taxonomy" id="1502295"/>
    <lineage>
        <taxon>Archaea</taxon>
        <taxon>Nitrososphaerota</taxon>
        <taxon>Marine Group I</taxon>
    </lineage>
</organism>
<evidence type="ECO:0000313" key="2">
    <source>
        <dbReference type="Proteomes" id="UP000029387"/>
    </source>
</evidence>
<protein>
    <submittedName>
        <fullName evidence="1">Transposase protein</fullName>
    </submittedName>
</protein>
<name>A0A087RM95_9ARCH</name>
<gene>
    <name evidence="1" type="ORF">AAA799P11_01532</name>
</gene>
<dbReference type="Proteomes" id="UP000029387">
    <property type="component" value="Unassembled WGS sequence"/>
</dbReference>
<keyword evidence="2" id="KW-1185">Reference proteome</keyword>
<reference evidence="1 2" key="1">
    <citation type="submission" date="2014-06" db="EMBL/GenBank/DDBJ databases">
        <authorList>
            <person name="Ngugi D.K."/>
            <person name="Blom J."/>
            <person name="Alam I."/>
            <person name="Rashid M."/>
            <person name="Baalawi W."/>
            <person name="Zhang G."/>
            <person name="Hikmawan T."/>
            <person name="Guan Y."/>
            <person name="Antunes A."/>
            <person name="Siam R."/>
            <person name="El-Dorry H."/>
            <person name="Bajic V."/>
            <person name="Stingl U."/>
        </authorList>
    </citation>
    <scope>NUCLEOTIDE SEQUENCE [LARGE SCALE GENOMIC DNA]</scope>
    <source>
        <strain evidence="1">SCGC AAA799-P11</strain>
    </source>
</reference>
<dbReference type="EMBL" id="JOSZ01000109">
    <property type="protein sequence ID" value="KFM14599.1"/>
    <property type="molecule type" value="Genomic_DNA"/>
</dbReference>